<keyword evidence="3" id="KW-0812">Transmembrane</keyword>
<comment type="subcellular location">
    <subcellularLocation>
        <location evidence="1">Cell membrane</location>
        <topology evidence="1">Multi-pass membrane protein</topology>
    </subcellularLocation>
</comment>
<feature type="domain" description="Single Cache" evidence="7">
    <location>
        <begin position="26"/>
        <end position="104"/>
    </location>
</feature>
<evidence type="ECO:0000313" key="8">
    <source>
        <dbReference type="EMBL" id="BDU77529.1"/>
    </source>
</evidence>
<accession>A0AA48GTN4</accession>
<feature type="chain" id="PRO_5041280236" description="Single Cache domain-containing protein" evidence="6">
    <location>
        <begin position="19"/>
        <end position="152"/>
    </location>
</feature>
<reference evidence="8" key="1">
    <citation type="journal article" date="2023" name="Int. J. Syst. Evol. Microbiol.">
        <title>Mesoterricola silvestris gen. nov., sp. nov., Mesoterricola sediminis sp. nov., Geothrix oryzae sp. nov., Geothrix edaphica sp. nov., Geothrix rubra sp. nov., and Geothrix limicola sp. nov., six novel members of Acidobacteriota isolated from soils.</title>
        <authorList>
            <person name="Itoh H."/>
            <person name="Sugisawa Y."/>
            <person name="Mise K."/>
            <person name="Xu Z."/>
            <person name="Kuniyasu M."/>
            <person name="Ushijima N."/>
            <person name="Kawano K."/>
            <person name="Kobayashi E."/>
            <person name="Shiratori Y."/>
            <person name="Masuda Y."/>
            <person name="Senoo K."/>
        </authorList>
    </citation>
    <scope>NUCLEOTIDE SEQUENCE</scope>
    <source>
        <strain evidence="8">W786</strain>
    </source>
</reference>
<evidence type="ECO:0000256" key="6">
    <source>
        <dbReference type="SAM" id="SignalP"/>
    </source>
</evidence>
<evidence type="ECO:0000256" key="1">
    <source>
        <dbReference type="ARBA" id="ARBA00004651"/>
    </source>
</evidence>
<sequence length="152" mass="16956">MRLPVPFPLMLACLVAYAQPPATPARAQALVRKAIAYARTHGLEALFRQTNEANGTFNVGSGGEMYLFVYDEKGVCKAIGFNAAVLVGKNRIDLRDSDGKAYLQEMIRVARTQGRGWVDYRYPDPVTGRVVPKTSYVEWYEGLLFGCGVYRR</sequence>
<keyword evidence="2" id="KW-1003">Cell membrane</keyword>
<evidence type="ECO:0000313" key="9">
    <source>
        <dbReference type="Proteomes" id="UP001228113"/>
    </source>
</evidence>
<evidence type="ECO:0000259" key="7">
    <source>
        <dbReference type="SMART" id="SM01049"/>
    </source>
</evidence>
<dbReference type="EMBL" id="AP027081">
    <property type="protein sequence ID" value="BDU77529.1"/>
    <property type="molecule type" value="Genomic_DNA"/>
</dbReference>
<feature type="signal peptide" evidence="6">
    <location>
        <begin position="1"/>
        <end position="18"/>
    </location>
</feature>
<dbReference type="Gene3D" id="3.30.450.20">
    <property type="entry name" value="PAS domain"/>
    <property type="match status" value="1"/>
</dbReference>
<evidence type="ECO:0000256" key="3">
    <source>
        <dbReference type="ARBA" id="ARBA00022692"/>
    </source>
</evidence>
<evidence type="ECO:0000256" key="5">
    <source>
        <dbReference type="ARBA" id="ARBA00023136"/>
    </source>
</evidence>
<organism evidence="8 9">
    <name type="scientific">Mesoterricola sediminis</name>
    <dbReference type="NCBI Taxonomy" id="2927980"/>
    <lineage>
        <taxon>Bacteria</taxon>
        <taxon>Pseudomonadati</taxon>
        <taxon>Acidobacteriota</taxon>
        <taxon>Holophagae</taxon>
        <taxon>Holophagales</taxon>
        <taxon>Holophagaceae</taxon>
        <taxon>Mesoterricola</taxon>
    </lineage>
</organism>
<name>A0AA48GTN4_9BACT</name>
<proteinExistence type="predicted"/>
<dbReference type="AlphaFoldDB" id="A0AA48GTN4"/>
<dbReference type="GO" id="GO:0005886">
    <property type="term" value="C:plasma membrane"/>
    <property type="evidence" value="ECO:0007669"/>
    <property type="project" value="UniProtKB-SubCell"/>
</dbReference>
<evidence type="ECO:0000256" key="2">
    <source>
        <dbReference type="ARBA" id="ARBA00022475"/>
    </source>
</evidence>
<protein>
    <recommendedName>
        <fullName evidence="7">Single Cache domain-containing protein</fullName>
    </recommendedName>
</protein>
<dbReference type="Pfam" id="PF17200">
    <property type="entry name" value="sCache_2"/>
    <property type="match status" value="1"/>
</dbReference>
<gene>
    <name evidence="8" type="ORF">METESE_24870</name>
</gene>
<dbReference type="Proteomes" id="UP001228113">
    <property type="component" value="Chromosome"/>
</dbReference>
<keyword evidence="4" id="KW-1133">Transmembrane helix</keyword>
<dbReference type="RefSeq" id="WP_243333026.1">
    <property type="nucleotide sequence ID" value="NZ_AP027081.1"/>
</dbReference>
<evidence type="ECO:0000256" key="4">
    <source>
        <dbReference type="ARBA" id="ARBA00022989"/>
    </source>
</evidence>
<keyword evidence="5" id="KW-0472">Membrane</keyword>
<dbReference type="KEGG" id="msea:METESE_24870"/>
<keyword evidence="6" id="KW-0732">Signal</keyword>
<keyword evidence="9" id="KW-1185">Reference proteome</keyword>
<dbReference type="InterPro" id="IPR033480">
    <property type="entry name" value="sCache_2"/>
</dbReference>
<dbReference type="SMART" id="SM01049">
    <property type="entry name" value="Cache_2"/>
    <property type="match status" value="1"/>
</dbReference>